<organism evidence="7 8">
    <name type="scientific">Theileria equi strain WA</name>
    <dbReference type="NCBI Taxonomy" id="1537102"/>
    <lineage>
        <taxon>Eukaryota</taxon>
        <taxon>Sar</taxon>
        <taxon>Alveolata</taxon>
        <taxon>Apicomplexa</taxon>
        <taxon>Aconoidasida</taxon>
        <taxon>Piroplasmida</taxon>
        <taxon>Theileriidae</taxon>
        <taxon>Theileria</taxon>
    </lineage>
</organism>
<evidence type="ECO:0000259" key="6">
    <source>
        <dbReference type="Pfam" id="PF00462"/>
    </source>
</evidence>
<sequence>MVIVNSTEFQRIVEGNEGKIVLYLFDKNDPRHEHLSAVLQELENDFPSITFCFLDHLSIKDSANVETLPSIRCYEAKRIVNTMEGCSTAMIVTFIRGWMKEKAQETTLDKIKRLISDNPVIVFIKGTKDDPFCRFSRAVVNMLNKSGIKFEGYNIFEDPELREELKVYSNWPTYPQLYVNGTLIGGHDIIEELYESGSLRDEIPHEYLVN</sequence>
<name>L0AVY8_THEEQ</name>
<evidence type="ECO:0000256" key="1">
    <source>
        <dbReference type="ARBA" id="ARBA00022714"/>
    </source>
</evidence>
<evidence type="ECO:0000256" key="2">
    <source>
        <dbReference type="ARBA" id="ARBA00022723"/>
    </source>
</evidence>
<dbReference type="PANTHER" id="PTHR10293">
    <property type="entry name" value="GLUTAREDOXIN FAMILY MEMBER"/>
    <property type="match status" value="1"/>
</dbReference>
<dbReference type="KEGG" id="beq:BEWA_019090"/>
<dbReference type="GO" id="GO:0046872">
    <property type="term" value="F:metal ion binding"/>
    <property type="evidence" value="ECO:0007669"/>
    <property type="project" value="UniProtKB-KW"/>
</dbReference>
<dbReference type="InterPro" id="IPR004480">
    <property type="entry name" value="Monothiol_GRX-rel"/>
</dbReference>
<keyword evidence="5" id="KW-0676">Redox-active center</keyword>
<dbReference type="RefSeq" id="XP_004828730.1">
    <property type="nucleotide sequence ID" value="XM_004828673.1"/>
</dbReference>
<keyword evidence="4" id="KW-0411">Iron-sulfur</keyword>
<evidence type="ECO:0000256" key="3">
    <source>
        <dbReference type="ARBA" id="ARBA00023004"/>
    </source>
</evidence>
<keyword evidence="1" id="KW-0001">2Fe-2S</keyword>
<dbReference type="STRING" id="1537102.L0AVY8"/>
<dbReference type="GO" id="GO:0051537">
    <property type="term" value="F:2 iron, 2 sulfur cluster binding"/>
    <property type="evidence" value="ECO:0007669"/>
    <property type="project" value="UniProtKB-KW"/>
</dbReference>
<dbReference type="OrthoDB" id="415696at2759"/>
<dbReference type="PROSITE" id="PS51354">
    <property type="entry name" value="GLUTAREDOXIN_2"/>
    <property type="match status" value="1"/>
</dbReference>
<proteinExistence type="predicted"/>
<dbReference type="EMBL" id="CP001669">
    <property type="protein sequence ID" value="AFZ79064.1"/>
    <property type="molecule type" value="Genomic_DNA"/>
</dbReference>
<dbReference type="eggNOG" id="KOG0911">
    <property type="taxonomic scope" value="Eukaryota"/>
</dbReference>
<dbReference type="Pfam" id="PF00462">
    <property type="entry name" value="Glutaredoxin"/>
    <property type="match status" value="1"/>
</dbReference>
<accession>L0AVY8</accession>
<evidence type="ECO:0000256" key="4">
    <source>
        <dbReference type="ARBA" id="ARBA00023014"/>
    </source>
</evidence>
<dbReference type="InterPro" id="IPR036249">
    <property type="entry name" value="Thioredoxin-like_sf"/>
</dbReference>
<dbReference type="InterPro" id="IPR002109">
    <property type="entry name" value="Glutaredoxin"/>
</dbReference>
<evidence type="ECO:0000313" key="8">
    <source>
        <dbReference type="Proteomes" id="UP000031512"/>
    </source>
</evidence>
<dbReference type="AlphaFoldDB" id="L0AVY8"/>
<evidence type="ECO:0000313" key="7">
    <source>
        <dbReference type="EMBL" id="AFZ79064.1"/>
    </source>
</evidence>
<dbReference type="PANTHER" id="PTHR10293:SF72">
    <property type="entry name" value="MONOTHIOL GLUTAREDOXIN-S14, CHLOROPLASTIC"/>
    <property type="match status" value="1"/>
</dbReference>
<reference evidence="7 8" key="1">
    <citation type="journal article" date="2012" name="BMC Genomics">
        <title>Comparative genomic analysis and phylogenetic position of Theileria equi.</title>
        <authorList>
            <person name="Kappmeyer L.S."/>
            <person name="Thiagarajan M."/>
            <person name="Herndon D.R."/>
            <person name="Ramsay J.D."/>
            <person name="Caler E."/>
            <person name="Djikeng A."/>
            <person name="Gillespie J.J."/>
            <person name="Lau A.O."/>
            <person name="Roalson E.H."/>
            <person name="Silva J.C."/>
            <person name="Silva M.G."/>
            <person name="Suarez C.E."/>
            <person name="Ueti M.W."/>
            <person name="Nene V.M."/>
            <person name="Mealey R.H."/>
            <person name="Knowles D.P."/>
            <person name="Brayton K.A."/>
        </authorList>
    </citation>
    <scope>NUCLEOTIDE SEQUENCE [LARGE SCALE GENOMIC DNA]</scope>
    <source>
        <strain evidence="7 8">WA</strain>
    </source>
</reference>
<feature type="domain" description="Glutaredoxin" evidence="6">
    <location>
        <begin position="120"/>
        <end position="184"/>
    </location>
</feature>
<dbReference type="GeneID" id="15807223"/>
<keyword evidence="2" id="KW-0479">Metal-binding</keyword>
<dbReference type="SUPFAM" id="SSF52833">
    <property type="entry name" value="Thioredoxin-like"/>
    <property type="match status" value="2"/>
</dbReference>
<protein>
    <submittedName>
        <fullName evidence="7">Glutaredoxin domain containing protein</fullName>
    </submittedName>
</protein>
<dbReference type="VEuPathDB" id="PiroplasmaDB:BEWA_019090"/>
<dbReference type="Proteomes" id="UP000031512">
    <property type="component" value="Chromosome 1"/>
</dbReference>
<dbReference type="InterPro" id="IPR033658">
    <property type="entry name" value="GRX_PICOT-like"/>
</dbReference>
<keyword evidence="3" id="KW-0408">Iron</keyword>
<dbReference type="CDD" id="cd03028">
    <property type="entry name" value="GRX_PICOT_like"/>
    <property type="match status" value="1"/>
</dbReference>
<dbReference type="Gene3D" id="3.40.30.10">
    <property type="entry name" value="Glutaredoxin"/>
    <property type="match status" value="2"/>
</dbReference>
<keyword evidence="8" id="KW-1185">Reference proteome</keyword>
<evidence type="ECO:0000256" key="5">
    <source>
        <dbReference type="ARBA" id="ARBA00023284"/>
    </source>
</evidence>
<gene>
    <name evidence="7" type="ORF">BEWA_019090</name>
</gene>